<comment type="subunit">
    <text evidence="7">Homodimer.</text>
</comment>
<comment type="catalytic activity">
    <reaction evidence="7">
        <text>NAD(+) + H2O = beta-nicotinamide D-ribonucleotide + AMP + 2 H(+)</text>
        <dbReference type="Rhea" id="RHEA:11800"/>
        <dbReference type="ChEBI" id="CHEBI:14649"/>
        <dbReference type="ChEBI" id="CHEBI:15377"/>
        <dbReference type="ChEBI" id="CHEBI:15378"/>
        <dbReference type="ChEBI" id="CHEBI:57540"/>
        <dbReference type="ChEBI" id="CHEBI:456215"/>
        <dbReference type="EC" id="3.6.1.22"/>
    </reaction>
</comment>
<feature type="binding site" evidence="7">
    <location>
        <position position="183"/>
    </location>
    <ligand>
        <name>a divalent metal cation</name>
        <dbReference type="ChEBI" id="CHEBI:60240"/>
        <label>3</label>
    </ligand>
</feature>
<dbReference type="Proteomes" id="UP000019678">
    <property type="component" value="Unassembled WGS sequence"/>
</dbReference>
<dbReference type="Gene3D" id="3.90.79.10">
    <property type="entry name" value="Nucleoside Triphosphate Pyrophosphohydrolase"/>
    <property type="match status" value="1"/>
</dbReference>
<dbReference type="GO" id="GO:0000287">
    <property type="term" value="F:magnesium ion binding"/>
    <property type="evidence" value="ECO:0007669"/>
    <property type="project" value="UniProtKB-UniRule"/>
</dbReference>
<dbReference type="InterPro" id="IPR020084">
    <property type="entry name" value="NUDIX_hydrolase_CS"/>
</dbReference>
<feature type="binding site" evidence="7">
    <location>
        <position position="167"/>
    </location>
    <ligand>
        <name>a divalent metal cation</name>
        <dbReference type="ChEBI" id="CHEBI:60240"/>
        <label>1</label>
    </ligand>
</feature>
<dbReference type="GO" id="GO:0030145">
    <property type="term" value="F:manganese ion binding"/>
    <property type="evidence" value="ECO:0007669"/>
    <property type="project" value="UniProtKB-UniRule"/>
</dbReference>
<feature type="binding site" evidence="7">
    <location>
        <position position="107"/>
    </location>
    <ligand>
        <name>Zn(2+)</name>
        <dbReference type="ChEBI" id="CHEBI:29105"/>
    </ligand>
</feature>
<dbReference type="STRING" id="1192034.CAP_6777"/>
<dbReference type="GO" id="GO:0110153">
    <property type="term" value="F:RNA NAD-cap (NMN-forming) hydrolase activity"/>
    <property type="evidence" value="ECO:0007669"/>
    <property type="project" value="RHEA"/>
</dbReference>
<dbReference type="InterPro" id="IPR015797">
    <property type="entry name" value="NUDIX_hydrolase-like_dom_sf"/>
</dbReference>
<keyword evidence="10" id="KW-1185">Reference proteome</keyword>
<keyword evidence="5 7" id="KW-0520">NAD</keyword>
<feature type="binding site" evidence="7">
    <location>
        <position position="110"/>
    </location>
    <ligand>
        <name>Zn(2+)</name>
        <dbReference type="ChEBI" id="CHEBI:29105"/>
    </ligand>
</feature>
<dbReference type="InterPro" id="IPR022925">
    <property type="entry name" value="RNA_Hydrolase_NudC"/>
</dbReference>
<feature type="binding site" evidence="7">
    <location>
        <position position="77"/>
    </location>
    <ligand>
        <name>substrate</name>
    </ligand>
</feature>
<dbReference type="SUPFAM" id="SSF55811">
    <property type="entry name" value="Nudix"/>
    <property type="match status" value="2"/>
</dbReference>
<accession>A0A017T180</accession>
<proteinExistence type="inferred from homology"/>
<evidence type="ECO:0000313" key="9">
    <source>
        <dbReference type="EMBL" id="EYF02570.1"/>
    </source>
</evidence>
<comment type="catalytic activity">
    <reaction evidence="7">
        <text>NADH + H2O = reduced beta-nicotinamide D-ribonucleotide + AMP + 2 H(+)</text>
        <dbReference type="Rhea" id="RHEA:48868"/>
        <dbReference type="ChEBI" id="CHEBI:15377"/>
        <dbReference type="ChEBI" id="CHEBI:15378"/>
        <dbReference type="ChEBI" id="CHEBI:57945"/>
        <dbReference type="ChEBI" id="CHEBI:90832"/>
        <dbReference type="ChEBI" id="CHEBI:456215"/>
        <dbReference type="EC" id="3.6.1.22"/>
    </reaction>
</comment>
<feature type="binding site" evidence="7">
    <location>
        <position position="187"/>
    </location>
    <ligand>
        <name>a divalent metal cation</name>
        <dbReference type="ChEBI" id="CHEBI:60240"/>
        <label>1</label>
    </ligand>
</feature>
<dbReference type="Pfam" id="PF00293">
    <property type="entry name" value="NUDIX"/>
    <property type="match status" value="1"/>
</dbReference>
<dbReference type="eggNOG" id="COG2816">
    <property type="taxonomic scope" value="Bacteria"/>
</dbReference>
<dbReference type="InterPro" id="IPR049734">
    <property type="entry name" value="NudC-like_C"/>
</dbReference>
<dbReference type="AlphaFoldDB" id="A0A017T180"/>
<feature type="binding site" evidence="7">
    <location>
        <position position="120"/>
    </location>
    <ligand>
        <name>substrate</name>
    </ligand>
</feature>
<comment type="cofactor">
    <cofactor evidence="7">
        <name>Zn(2+)</name>
        <dbReference type="ChEBI" id="CHEBI:29105"/>
    </cofactor>
    <text evidence="7">Binds 1 zinc ion per subunit.</text>
</comment>
<dbReference type="GO" id="GO:0006742">
    <property type="term" value="P:NADP+ catabolic process"/>
    <property type="evidence" value="ECO:0007669"/>
    <property type="project" value="TreeGrafter"/>
</dbReference>
<keyword evidence="7" id="KW-0862">Zinc</keyword>
<dbReference type="InterPro" id="IPR020476">
    <property type="entry name" value="Nudix_hydrolase"/>
</dbReference>
<evidence type="ECO:0000256" key="6">
    <source>
        <dbReference type="ARBA" id="ARBA00023679"/>
    </source>
</evidence>
<keyword evidence="7" id="KW-0464">Manganese</keyword>
<dbReference type="Pfam" id="PF09296">
    <property type="entry name" value="NUDIX-like"/>
    <property type="match status" value="1"/>
</dbReference>
<evidence type="ECO:0000256" key="5">
    <source>
        <dbReference type="ARBA" id="ARBA00023027"/>
    </source>
</evidence>
<evidence type="ECO:0000259" key="8">
    <source>
        <dbReference type="PROSITE" id="PS51462"/>
    </source>
</evidence>
<dbReference type="FunFam" id="3.90.79.10:FF:000051">
    <property type="entry name" value="Probable NADH pyrophosphatase"/>
    <property type="match status" value="1"/>
</dbReference>
<evidence type="ECO:0000256" key="7">
    <source>
        <dbReference type="HAMAP-Rule" id="MF_00297"/>
    </source>
</evidence>
<evidence type="ECO:0000256" key="4">
    <source>
        <dbReference type="ARBA" id="ARBA00022842"/>
    </source>
</evidence>
<dbReference type="EC" id="3.6.1.-" evidence="7"/>
<feature type="binding site" evidence="7">
    <location>
        <position position="183"/>
    </location>
    <ligand>
        <name>a divalent metal cation</name>
        <dbReference type="ChEBI" id="CHEBI:60240"/>
        <label>2</label>
    </ligand>
</feature>
<name>A0A017T180_9BACT</name>
<feature type="binding site" evidence="7">
    <location>
        <position position="228"/>
    </location>
    <ligand>
        <name>a divalent metal cation</name>
        <dbReference type="ChEBI" id="CHEBI:60240"/>
        <label>3</label>
    </ligand>
</feature>
<dbReference type="InterPro" id="IPR015375">
    <property type="entry name" value="NADH_PPase-like_N"/>
</dbReference>
<comment type="cofactor">
    <cofactor evidence="7">
        <name>Mg(2+)</name>
        <dbReference type="ChEBI" id="CHEBI:18420"/>
    </cofactor>
    <cofactor evidence="7">
        <name>Mn(2+)</name>
        <dbReference type="ChEBI" id="CHEBI:29035"/>
    </cofactor>
    <text evidence="7">Divalent metal cations. Mg(2+) or Mn(2+).</text>
</comment>
<dbReference type="PANTHER" id="PTHR42904">
    <property type="entry name" value="NUDIX HYDROLASE, NUDC SUBFAMILY"/>
    <property type="match status" value="1"/>
</dbReference>
<protein>
    <recommendedName>
        <fullName evidence="7">NAD-capped RNA hydrolase NudC</fullName>
        <shortName evidence="7">DeNADding enzyme NudC</shortName>
        <ecNumber evidence="7">3.6.1.-</ecNumber>
    </recommendedName>
    <alternativeName>
        <fullName evidence="7">NADH pyrophosphatase</fullName>
        <ecNumber evidence="7">3.6.1.22</ecNumber>
    </alternativeName>
</protein>
<dbReference type="GO" id="GO:0035529">
    <property type="term" value="F:NADH pyrophosphatase activity"/>
    <property type="evidence" value="ECO:0007669"/>
    <property type="project" value="TreeGrafter"/>
</dbReference>
<comment type="similarity">
    <text evidence="1 7">Belongs to the Nudix hydrolase family. NudC subfamily.</text>
</comment>
<dbReference type="GO" id="GO:0019677">
    <property type="term" value="P:NAD+ catabolic process"/>
    <property type="evidence" value="ECO:0007669"/>
    <property type="project" value="TreeGrafter"/>
</dbReference>
<dbReference type="EMBL" id="ASRX01000059">
    <property type="protein sequence ID" value="EYF02570.1"/>
    <property type="molecule type" value="Genomic_DNA"/>
</dbReference>
<comment type="caution">
    <text evidence="9">The sequence shown here is derived from an EMBL/GenBank/DDBJ whole genome shotgun (WGS) entry which is preliminary data.</text>
</comment>
<feature type="binding site" evidence="7">
    <location>
        <position position="125"/>
    </location>
    <ligand>
        <name>Zn(2+)</name>
        <dbReference type="ChEBI" id="CHEBI:29105"/>
    </ligand>
</feature>
<organism evidence="9 10">
    <name type="scientific">Chondromyces apiculatus DSM 436</name>
    <dbReference type="NCBI Taxonomy" id="1192034"/>
    <lineage>
        <taxon>Bacteria</taxon>
        <taxon>Pseudomonadati</taxon>
        <taxon>Myxococcota</taxon>
        <taxon>Polyangia</taxon>
        <taxon>Polyangiales</taxon>
        <taxon>Polyangiaceae</taxon>
        <taxon>Chondromyces</taxon>
    </lineage>
</organism>
<feature type="domain" description="Nudix hydrolase" evidence="8">
    <location>
        <begin position="134"/>
        <end position="257"/>
    </location>
</feature>
<feature type="binding site" evidence="7">
    <location>
        <position position="128"/>
    </location>
    <ligand>
        <name>Zn(2+)</name>
        <dbReference type="ChEBI" id="CHEBI:29105"/>
    </ligand>
</feature>
<evidence type="ECO:0000313" key="10">
    <source>
        <dbReference type="Proteomes" id="UP000019678"/>
    </source>
</evidence>
<comment type="catalytic activity">
    <reaction evidence="6">
        <text>a 5'-end NAD(+)-phospho-ribonucleoside in mRNA + H2O = a 5'-end phospho-adenosine-phospho-ribonucleoside in mRNA + beta-nicotinamide D-ribonucleotide + 2 H(+)</text>
        <dbReference type="Rhea" id="RHEA:60876"/>
        <dbReference type="Rhea" id="RHEA-COMP:15698"/>
        <dbReference type="Rhea" id="RHEA-COMP:15719"/>
        <dbReference type="ChEBI" id="CHEBI:14649"/>
        <dbReference type="ChEBI" id="CHEBI:15377"/>
        <dbReference type="ChEBI" id="CHEBI:15378"/>
        <dbReference type="ChEBI" id="CHEBI:144029"/>
        <dbReference type="ChEBI" id="CHEBI:144051"/>
    </reaction>
    <physiologicalReaction direction="left-to-right" evidence="6">
        <dbReference type="Rhea" id="RHEA:60877"/>
    </physiologicalReaction>
</comment>
<sequence>MCDPSGTATTRQRGDAWSLAEKGAPPLEVPLITGLEALGLSAVRTQVLGTLDDRPCFSAELPHDVDAPEGHAFVSLRKLFGRVDQELFELAGLAFQIQYWDRVHQVCGSCGGGLEIRGHERCKRCAACRLDYYPRVAPAMIVLIEDGPRILLTRQPRFPPGMYGLVAGFVEPGESLEGCVAREVMEETGIDVQDIRYFGSQPWPFPHQVMIGFTARYAGGEIQVDTRELEEARWFHRDEMPSLPPPISIARQLIDAWLARGSAGSAG</sequence>
<reference evidence="9 10" key="1">
    <citation type="submission" date="2013-05" db="EMBL/GenBank/DDBJ databases">
        <title>Genome assembly of Chondromyces apiculatus DSM 436.</title>
        <authorList>
            <person name="Sharma G."/>
            <person name="Khatri I."/>
            <person name="Kaur C."/>
            <person name="Mayilraj S."/>
            <person name="Subramanian S."/>
        </authorList>
    </citation>
    <scope>NUCLEOTIDE SEQUENCE [LARGE SCALE GENOMIC DNA]</scope>
    <source>
        <strain evidence="9 10">DSM 436</strain>
    </source>
</reference>
<keyword evidence="2 7" id="KW-0479">Metal-binding</keyword>
<evidence type="ECO:0000256" key="3">
    <source>
        <dbReference type="ARBA" id="ARBA00022801"/>
    </source>
</evidence>
<dbReference type="NCBIfam" id="NF001299">
    <property type="entry name" value="PRK00241.1"/>
    <property type="match status" value="1"/>
</dbReference>
<dbReference type="EC" id="3.6.1.22" evidence="7"/>
<evidence type="ECO:0000256" key="1">
    <source>
        <dbReference type="ARBA" id="ARBA00009595"/>
    </source>
</evidence>
<dbReference type="PROSITE" id="PS51462">
    <property type="entry name" value="NUDIX"/>
    <property type="match status" value="1"/>
</dbReference>
<dbReference type="PROSITE" id="PS00893">
    <property type="entry name" value="NUDIX_BOX"/>
    <property type="match status" value="1"/>
</dbReference>
<feature type="binding site" evidence="7">
    <location>
        <position position="250"/>
    </location>
    <ligand>
        <name>substrate</name>
    </ligand>
</feature>
<keyword evidence="4 7" id="KW-0460">Magnesium</keyword>
<dbReference type="GO" id="GO:0005829">
    <property type="term" value="C:cytosol"/>
    <property type="evidence" value="ECO:0007669"/>
    <property type="project" value="TreeGrafter"/>
</dbReference>
<dbReference type="GO" id="GO:0000210">
    <property type="term" value="F:NAD+ diphosphatase activity"/>
    <property type="evidence" value="ECO:0007669"/>
    <property type="project" value="UniProtKB-UniRule"/>
</dbReference>
<gene>
    <name evidence="7" type="primary">nudC</name>
    <name evidence="9" type="ORF">CAP_6777</name>
</gene>
<dbReference type="PRINTS" id="PR00502">
    <property type="entry name" value="NUDIXFAMILY"/>
</dbReference>
<feature type="binding site" evidence="7">
    <location>
        <position position="133"/>
    </location>
    <ligand>
        <name>substrate</name>
    </ligand>
</feature>
<keyword evidence="3 7" id="KW-0378">Hydrolase</keyword>
<feature type="binding site" evidence="7">
    <location>
        <position position="228"/>
    </location>
    <ligand>
        <name>a divalent metal cation</name>
        <dbReference type="ChEBI" id="CHEBI:60240"/>
        <label>1</label>
    </ligand>
</feature>
<feature type="short sequence motif" description="Nudix box" evidence="7">
    <location>
        <begin position="168"/>
        <end position="189"/>
    </location>
</feature>
<dbReference type="GO" id="GO:0008270">
    <property type="term" value="F:zinc ion binding"/>
    <property type="evidence" value="ECO:0007669"/>
    <property type="project" value="UniProtKB-UniRule"/>
</dbReference>
<comment type="function">
    <text evidence="7">mRNA decapping enzyme that specifically removes the nicotinamide adenine dinucleotide (NAD) cap from a subset of mRNAs by hydrolyzing the diphosphate linkage to produce nicotinamide mononucleotide (NMN) and 5' monophosphate mRNA. The NAD-cap is present at the 5'-end of some mRNAs and stabilizes RNA against 5'-processing. Has preference for mRNAs with a 5'-end purine. Catalyzes the hydrolysis of a broad range of dinucleotide pyrophosphates.</text>
</comment>
<comment type="caution">
    <text evidence="7">Lacks conserved residue(s) required for the propagation of feature annotation.</text>
</comment>
<dbReference type="InterPro" id="IPR050241">
    <property type="entry name" value="NAD-cap_RNA_hydrolase_NudC"/>
</dbReference>
<dbReference type="Gene3D" id="3.90.79.20">
    <property type="match status" value="1"/>
</dbReference>
<dbReference type="CDD" id="cd03429">
    <property type="entry name" value="NUDIX_NADH_pyrophosphatase_Nudt13"/>
    <property type="match status" value="1"/>
</dbReference>
<dbReference type="InterPro" id="IPR000086">
    <property type="entry name" value="NUDIX_hydrolase_dom"/>
</dbReference>
<feature type="binding site" evidence="7">
    <location>
        <position position="187"/>
    </location>
    <ligand>
        <name>a divalent metal cation</name>
        <dbReference type="ChEBI" id="CHEBI:60240"/>
        <label>3</label>
    </ligand>
</feature>
<dbReference type="PANTHER" id="PTHR42904:SF6">
    <property type="entry name" value="NAD-CAPPED RNA HYDROLASE NUDT12"/>
    <property type="match status" value="1"/>
</dbReference>
<dbReference type="HAMAP" id="MF_00297">
    <property type="entry name" value="Nudix_NudC"/>
    <property type="match status" value="1"/>
</dbReference>
<evidence type="ECO:0000256" key="2">
    <source>
        <dbReference type="ARBA" id="ARBA00022723"/>
    </source>
</evidence>